<protein>
    <recommendedName>
        <fullName evidence="4">Small ribosomal subunit protein mS38</fullName>
    </recommendedName>
</protein>
<dbReference type="RefSeq" id="XP_013266989.1">
    <property type="nucleotide sequence ID" value="XM_013411535.1"/>
</dbReference>
<accession>A0A0D2FCE4</accession>
<sequence length="397" mass="44045">MFNTSLRRVARTCSSASPAPSRPTTTPSAATFTSHAHQRRHSSSKPPVPPNNGSSAISAASVKQVGAPRSESKRPGAESRLSKKRASKDKLEAKQEPQDDWTSKLPSVPSLQHLNPKDIYVSSFFSTHRPLSITGPVPPETTVEAIDKVFQPKPKSKSRTAPQEVIYTLASAVETLDEQIANKQGDHTSQGPKQKAALIKALMRRNENSADPNRTQHLDGLPQTINIAGANVKLVIQEIARRFRPFNVPPAPTPISDAEIDAAEAGAAAAEEANEDMQAKTLEAEIQQQDYDPYIQHVVLNVPPRSDLENDGFFTRHDAPEIETEDSTALREMEAPTFGRRVGGRRRFGYTGLDRARRSSGMYAISVKRQRRLKMKKHKYRKLMRKTRNLRRKLGQI</sequence>
<feature type="domain" description="Ribosomal protein mS38 C-terminal" evidence="7">
    <location>
        <begin position="363"/>
        <end position="396"/>
    </location>
</feature>
<feature type="region of interest" description="Disordered" evidence="6">
    <location>
        <begin position="1"/>
        <end position="112"/>
    </location>
</feature>
<dbReference type="VEuPathDB" id="FungiDB:Z518_10704"/>
<dbReference type="PANTHER" id="PTHR32035:SF3">
    <property type="entry name" value="SMALL RIBOSOMAL SUBUNIT PROTEIN MS38"/>
    <property type="match status" value="1"/>
</dbReference>
<dbReference type="CDD" id="cd23699">
    <property type="entry name" value="At5g63150_CTD"/>
    <property type="match status" value="1"/>
</dbReference>
<evidence type="ECO:0000313" key="8">
    <source>
        <dbReference type="EMBL" id="KIW99776.1"/>
    </source>
</evidence>
<feature type="compositionally biased region" description="Basic and acidic residues" evidence="6">
    <location>
        <begin position="70"/>
        <end position="81"/>
    </location>
</feature>
<feature type="compositionally biased region" description="Low complexity" evidence="6">
    <location>
        <begin position="11"/>
        <end position="35"/>
    </location>
</feature>
<dbReference type="OrthoDB" id="5364404at2759"/>
<evidence type="ECO:0000256" key="2">
    <source>
        <dbReference type="ARBA" id="ARBA00023128"/>
    </source>
</evidence>
<feature type="coiled-coil region" evidence="5">
    <location>
        <begin position="260"/>
        <end position="290"/>
    </location>
</feature>
<dbReference type="STRING" id="1442369.A0A0D2FCE4"/>
<dbReference type="EMBL" id="KN847484">
    <property type="protein sequence ID" value="KIW99776.1"/>
    <property type="molecule type" value="Genomic_DNA"/>
</dbReference>
<evidence type="ECO:0000256" key="1">
    <source>
        <dbReference type="ARBA" id="ARBA00004173"/>
    </source>
</evidence>
<evidence type="ECO:0000256" key="5">
    <source>
        <dbReference type="SAM" id="Coils"/>
    </source>
</evidence>
<evidence type="ECO:0000256" key="3">
    <source>
        <dbReference type="ARBA" id="ARBA00035647"/>
    </source>
</evidence>
<dbReference type="AlphaFoldDB" id="A0A0D2FCE4"/>
<comment type="similarity">
    <text evidence="3">Belongs to the mitochondrion-specific ribosomal protein mS38 family.</text>
</comment>
<evidence type="ECO:0000256" key="4">
    <source>
        <dbReference type="ARBA" id="ARBA00035682"/>
    </source>
</evidence>
<dbReference type="Pfam" id="PF08213">
    <property type="entry name" value="COX24_C"/>
    <property type="match status" value="1"/>
</dbReference>
<dbReference type="HOGENOM" id="CLU_035429_0_1_1"/>
<dbReference type="Proteomes" id="UP000053617">
    <property type="component" value="Unassembled WGS sequence"/>
</dbReference>
<dbReference type="SMART" id="SM01155">
    <property type="entry name" value="DUF1713"/>
    <property type="match status" value="1"/>
</dbReference>
<organism evidence="8 9">
    <name type="scientific">Rhinocladiella mackenziei CBS 650.93</name>
    <dbReference type="NCBI Taxonomy" id="1442369"/>
    <lineage>
        <taxon>Eukaryota</taxon>
        <taxon>Fungi</taxon>
        <taxon>Dikarya</taxon>
        <taxon>Ascomycota</taxon>
        <taxon>Pezizomycotina</taxon>
        <taxon>Eurotiomycetes</taxon>
        <taxon>Chaetothyriomycetidae</taxon>
        <taxon>Chaetothyriales</taxon>
        <taxon>Herpotrichiellaceae</taxon>
        <taxon>Rhinocladiella</taxon>
    </lineage>
</organism>
<keyword evidence="9" id="KW-1185">Reference proteome</keyword>
<feature type="compositionally biased region" description="Basic and acidic residues" evidence="6">
    <location>
        <begin position="88"/>
        <end position="97"/>
    </location>
</feature>
<dbReference type="InterPro" id="IPR013177">
    <property type="entry name" value="Ribosomal_mS38_C"/>
</dbReference>
<gene>
    <name evidence="8" type="ORF">Z518_10704</name>
</gene>
<dbReference type="GO" id="GO:0005739">
    <property type="term" value="C:mitochondrion"/>
    <property type="evidence" value="ECO:0007669"/>
    <property type="project" value="UniProtKB-SubCell"/>
</dbReference>
<evidence type="ECO:0000313" key="9">
    <source>
        <dbReference type="Proteomes" id="UP000053617"/>
    </source>
</evidence>
<keyword evidence="5" id="KW-0175">Coiled coil</keyword>
<proteinExistence type="inferred from homology"/>
<dbReference type="PANTHER" id="PTHR32035">
    <property type="entry name" value="AURORA KINASE A-INTERACTING PROTEIN"/>
    <property type="match status" value="1"/>
</dbReference>
<name>A0A0D2FCE4_9EURO</name>
<comment type="subcellular location">
    <subcellularLocation>
        <location evidence="1">Mitochondrion</location>
    </subcellularLocation>
</comment>
<evidence type="ECO:0000259" key="7">
    <source>
        <dbReference type="SMART" id="SM01155"/>
    </source>
</evidence>
<reference evidence="8 9" key="1">
    <citation type="submission" date="2015-01" db="EMBL/GenBank/DDBJ databases">
        <title>The Genome Sequence of Rhinocladiella mackenzie CBS 650.93.</title>
        <authorList>
            <consortium name="The Broad Institute Genomics Platform"/>
            <person name="Cuomo C."/>
            <person name="de Hoog S."/>
            <person name="Gorbushina A."/>
            <person name="Stielow B."/>
            <person name="Teixiera M."/>
            <person name="Abouelleil A."/>
            <person name="Chapman S.B."/>
            <person name="Priest M."/>
            <person name="Young S.K."/>
            <person name="Wortman J."/>
            <person name="Nusbaum C."/>
            <person name="Birren B."/>
        </authorList>
    </citation>
    <scope>NUCLEOTIDE SEQUENCE [LARGE SCALE GENOMIC DNA]</scope>
    <source>
        <strain evidence="8 9">CBS 650.93</strain>
    </source>
</reference>
<evidence type="ECO:0000256" key="6">
    <source>
        <dbReference type="SAM" id="MobiDB-lite"/>
    </source>
</evidence>
<keyword evidence="2" id="KW-0496">Mitochondrion</keyword>
<dbReference type="GeneID" id="25298775"/>